<dbReference type="AlphaFoldDB" id="A0A5P3VLS5"/>
<evidence type="ECO:0000313" key="2">
    <source>
        <dbReference type="Proteomes" id="UP000325743"/>
    </source>
</evidence>
<name>A0A5P3VLS5_9BURK</name>
<dbReference type="EMBL" id="CP032519">
    <property type="protein sequence ID" value="QEZ47180.1"/>
    <property type="molecule type" value="Genomic_DNA"/>
</dbReference>
<dbReference type="Proteomes" id="UP000325743">
    <property type="component" value="Chromosome 2"/>
</dbReference>
<gene>
    <name evidence="1" type="ORF">D2917_23805</name>
</gene>
<evidence type="ECO:0000313" key="1">
    <source>
        <dbReference type="EMBL" id="QEZ47180.1"/>
    </source>
</evidence>
<dbReference type="RefSeq" id="WP_151072171.1">
    <property type="nucleotide sequence ID" value="NZ_CP032519.1"/>
</dbReference>
<organism evidence="1 2">
    <name type="scientific">Cupriavidus oxalaticus</name>
    <dbReference type="NCBI Taxonomy" id="96344"/>
    <lineage>
        <taxon>Bacteria</taxon>
        <taxon>Pseudomonadati</taxon>
        <taxon>Pseudomonadota</taxon>
        <taxon>Betaproteobacteria</taxon>
        <taxon>Burkholderiales</taxon>
        <taxon>Burkholderiaceae</taxon>
        <taxon>Cupriavidus</taxon>
    </lineage>
</organism>
<protein>
    <submittedName>
        <fullName evidence="1">Uncharacterized protein</fullName>
    </submittedName>
</protein>
<accession>A0A5P3VLS5</accession>
<proteinExistence type="predicted"/>
<sequence>MATLDWPLDLVPAKVAWGLQSNTETFTSPLNRSMQTVERPGARWKVTLEFPPKNDADRGRLEAFLAALGGMAGRFTLWPHARPGSSMYSPLVNGTMTDFKVLPTKSWPASTLVLRAGDYLSAGGELKLVTADVTSNGSGLASVPVAPAFRKAPANNSAITLDKPRATMMLVSDEYSVAVIPGRISDAVVISAVEMF</sequence>
<reference evidence="1 2" key="1">
    <citation type="submission" date="2018-09" db="EMBL/GenBank/DDBJ databases">
        <title>Complete genome sequence of Cupriavidus oxalaticus T2, a bacterium capable of phenol tolerance and degradation.</title>
        <authorList>
            <person name="Yan J."/>
        </authorList>
    </citation>
    <scope>NUCLEOTIDE SEQUENCE [LARGE SCALE GENOMIC DNA]</scope>
    <source>
        <strain evidence="1 2">T2</strain>
    </source>
</reference>